<proteinExistence type="predicted"/>
<dbReference type="Proteomes" id="UP000184268">
    <property type="component" value="Unassembled WGS sequence"/>
</dbReference>
<name>A0A1M5ZB44_9GAMM</name>
<sequence length="67" mass="7311">MDAVWRRWIGVYKGMYALGLMLVAYALLLSVNLIEPLYRGALSFEPGILGAAGLLIMLPYLAISALP</sequence>
<evidence type="ECO:0000313" key="3">
    <source>
        <dbReference type="Proteomes" id="UP000184268"/>
    </source>
</evidence>
<evidence type="ECO:0000313" key="2">
    <source>
        <dbReference type="EMBL" id="SHI21440.1"/>
    </source>
</evidence>
<feature type="transmembrane region" description="Helical" evidence="1">
    <location>
        <begin position="15"/>
        <end position="34"/>
    </location>
</feature>
<keyword evidence="1" id="KW-0472">Membrane</keyword>
<dbReference type="STRING" id="299255.SAMN02745129_0136"/>
<feature type="transmembrane region" description="Helical" evidence="1">
    <location>
        <begin position="46"/>
        <end position="66"/>
    </location>
</feature>
<keyword evidence="3" id="KW-1185">Reference proteome</keyword>
<protein>
    <submittedName>
        <fullName evidence="2">Uncharacterized protein</fullName>
    </submittedName>
</protein>
<gene>
    <name evidence="2" type="ORF">SAMN02745129_0136</name>
</gene>
<keyword evidence="1" id="KW-1133">Transmembrane helix</keyword>
<dbReference type="RefSeq" id="WP_143165830.1">
    <property type="nucleotide sequence ID" value="NZ_FQXG01000010.1"/>
</dbReference>
<evidence type="ECO:0000256" key="1">
    <source>
        <dbReference type="SAM" id="Phobius"/>
    </source>
</evidence>
<organism evidence="2 3">
    <name type="scientific">Ferrimonas marina</name>
    <dbReference type="NCBI Taxonomy" id="299255"/>
    <lineage>
        <taxon>Bacteria</taxon>
        <taxon>Pseudomonadati</taxon>
        <taxon>Pseudomonadota</taxon>
        <taxon>Gammaproteobacteria</taxon>
        <taxon>Alteromonadales</taxon>
        <taxon>Ferrimonadaceae</taxon>
        <taxon>Ferrimonas</taxon>
    </lineage>
</organism>
<keyword evidence="1" id="KW-0812">Transmembrane</keyword>
<dbReference type="AlphaFoldDB" id="A0A1M5ZB44"/>
<dbReference type="EMBL" id="FQXG01000010">
    <property type="protein sequence ID" value="SHI21440.1"/>
    <property type="molecule type" value="Genomic_DNA"/>
</dbReference>
<accession>A0A1M5ZB44</accession>
<reference evidence="2 3" key="1">
    <citation type="submission" date="2016-11" db="EMBL/GenBank/DDBJ databases">
        <authorList>
            <person name="Jaros S."/>
            <person name="Januszkiewicz K."/>
            <person name="Wedrychowicz H."/>
        </authorList>
    </citation>
    <scope>NUCLEOTIDE SEQUENCE [LARGE SCALE GENOMIC DNA]</scope>
    <source>
        <strain evidence="2 3">DSM 16917</strain>
    </source>
</reference>